<keyword evidence="2" id="KW-0732">Signal</keyword>
<dbReference type="RefSeq" id="WP_311671892.1">
    <property type="nucleotide sequence ID" value="NZ_JAVREQ010000002.1"/>
</dbReference>
<evidence type="ECO:0000256" key="2">
    <source>
        <dbReference type="SAM" id="SignalP"/>
    </source>
</evidence>
<feature type="region of interest" description="Disordered" evidence="1">
    <location>
        <begin position="28"/>
        <end position="47"/>
    </location>
</feature>
<protein>
    <recommendedName>
        <fullName evidence="5">Secreted protein</fullName>
    </recommendedName>
</protein>
<accession>A0ABU2NP19</accession>
<gene>
    <name evidence="3" type="ORF">RM572_04135</name>
</gene>
<keyword evidence="4" id="KW-1185">Reference proteome</keyword>
<feature type="signal peptide" evidence="2">
    <location>
        <begin position="1"/>
        <end position="25"/>
    </location>
</feature>
<evidence type="ECO:0008006" key="5">
    <source>
        <dbReference type="Google" id="ProtNLM"/>
    </source>
</evidence>
<sequence length="172" mass="17989">MRARKTAIAATACALALLPAASAVAGTGPAPDKQRKAASTAPSAAGNPLSARAQAAGVCTDAYEIGTAGYIVRDGQRIGSVKQFYSPSCGENYGYLWVWQSFRASHGDYYVSVGVYSYSRDEFVGKRTWLNTNGKEYWSNPADTTSECTAAVGSLRAAGDPLAGQAASSKRC</sequence>
<organism evidence="3 4">
    <name type="scientific">Streptomyces hazeniae</name>
    <dbReference type="NCBI Taxonomy" id="3075538"/>
    <lineage>
        <taxon>Bacteria</taxon>
        <taxon>Bacillati</taxon>
        <taxon>Actinomycetota</taxon>
        <taxon>Actinomycetes</taxon>
        <taxon>Kitasatosporales</taxon>
        <taxon>Streptomycetaceae</taxon>
        <taxon>Streptomyces</taxon>
    </lineage>
</organism>
<reference evidence="4" key="1">
    <citation type="submission" date="2023-07" db="EMBL/GenBank/DDBJ databases">
        <title>30 novel species of actinomycetes from the DSMZ collection.</title>
        <authorList>
            <person name="Nouioui I."/>
        </authorList>
    </citation>
    <scope>NUCLEOTIDE SEQUENCE [LARGE SCALE GENOMIC DNA]</scope>
    <source>
        <strain evidence="4">DSM 42041</strain>
    </source>
</reference>
<name>A0ABU2NP19_9ACTN</name>
<comment type="caution">
    <text evidence="3">The sequence shown here is derived from an EMBL/GenBank/DDBJ whole genome shotgun (WGS) entry which is preliminary data.</text>
</comment>
<feature type="chain" id="PRO_5045724924" description="Secreted protein" evidence="2">
    <location>
        <begin position="26"/>
        <end position="172"/>
    </location>
</feature>
<dbReference type="Proteomes" id="UP001183414">
    <property type="component" value="Unassembled WGS sequence"/>
</dbReference>
<dbReference type="EMBL" id="JAVREQ010000002">
    <property type="protein sequence ID" value="MDT0377963.1"/>
    <property type="molecule type" value="Genomic_DNA"/>
</dbReference>
<evidence type="ECO:0000313" key="3">
    <source>
        <dbReference type="EMBL" id="MDT0377963.1"/>
    </source>
</evidence>
<evidence type="ECO:0000313" key="4">
    <source>
        <dbReference type="Proteomes" id="UP001183414"/>
    </source>
</evidence>
<proteinExistence type="predicted"/>
<evidence type="ECO:0000256" key="1">
    <source>
        <dbReference type="SAM" id="MobiDB-lite"/>
    </source>
</evidence>